<protein>
    <submittedName>
        <fullName evidence="1">Para-aminobenzoyl-glutamate transporter</fullName>
    </submittedName>
</protein>
<sequence>MFRVRHLLIDSAWALAAIPLGEG</sequence>
<accession>E6Q5Z1</accession>
<dbReference type="EMBL" id="CABO01000039">
    <property type="protein sequence ID" value="CBI02612.1"/>
    <property type="molecule type" value="Genomic_DNA"/>
</dbReference>
<dbReference type="AlphaFoldDB" id="E6Q5Z1"/>
<comment type="caution">
    <text evidence="1">The sequence shown here is derived from an EMBL/GenBank/DDBJ whole genome shotgun (WGS) entry which is preliminary data.</text>
</comment>
<name>E6Q5Z1_9ZZZZ</name>
<proteinExistence type="predicted"/>
<gene>
    <name evidence="1" type="ORF">CARN4_2460</name>
</gene>
<organism evidence="1">
    <name type="scientific">mine drainage metagenome</name>
    <dbReference type="NCBI Taxonomy" id="410659"/>
    <lineage>
        <taxon>unclassified sequences</taxon>
        <taxon>metagenomes</taxon>
        <taxon>ecological metagenomes</taxon>
    </lineage>
</organism>
<reference evidence="1" key="1">
    <citation type="submission" date="2009-10" db="EMBL/GenBank/DDBJ databases">
        <title>Diversity of trophic interactions inside an arsenic-rich microbial ecosystem.</title>
        <authorList>
            <person name="Bertin P.N."/>
            <person name="Heinrich-Salmeron A."/>
            <person name="Pelletier E."/>
            <person name="Goulhen-Chollet F."/>
            <person name="Arsene-Ploetze F."/>
            <person name="Gallien S."/>
            <person name="Calteau A."/>
            <person name="Vallenet D."/>
            <person name="Casiot C."/>
            <person name="Chane-Woon-Ming B."/>
            <person name="Giloteaux L."/>
            <person name="Barakat M."/>
            <person name="Bonnefoy V."/>
            <person name="Bruneel O."/>
            <person name="Chandler M."/>
            <person name="Cleiss J."/>
            <person name="Duran R."/>
            <person name="Elbaz-Poulichet F."/>
            <person name="Fonknechten N."/>
            <person name="Lauga B."/>
            <person name="Mornico D."/>
            <person name="Ortet P."/>
            <person name="Schaeffer C."/>
            <person name="Siguier P."/>
            <person name="Alexander Thil Smith A."/>
            <person name="Van Dorsselaer A."/>
            <person name="Weissenbach J."/>
            <person name="Medigue C."/>
            <person name="Le Paslier D."/>
        </authorList>
    </citation>
    <scope>NUCLEOTIDE SEQUENCE</scope>
</reference>
<evidence type="ECO:0000313" key="1">
    <source>
        <dbReference type="EMBL" id="CBI02612.1"/>
    </source>
</evidence>